<evidence type="ECO:0000313" key="3">
    <source>
        <dbReference type="Proteomes" id="UP000654257"/>
    </source>
</evidence>
<dbReference type="InterPro" id="IPR011059">
    <property type="entry name" value="Metal-dep_hydrolase_composite"/>
</dbReference>
<dbReference type="AlphaFoldDB" id="A0A917CSB8"/>
<comment type="caution">
    <text evidence="2">The sequence shown here is derived from an EMBL/GenBank/DDBJ whole genome shotgun (WGS) entry which is preliminary data.</text>
</comment>
<dbReference type="Gene3D" id="3.20.20.140">
    <property type="entry name" value="Metal-dependent hydrolases"/>
    <property type="match status" value="1"/>
</dbReference>
<proteinExistence type="predicted"/>
<dbReference type="Gene3D" id="2.30.40.10">
    <property type="entry name" value="Urease, subunit C, domain 1"/>
    <property type="match status" value="1"/>
</dbReference>
<dbReference type="SUPFAM" id="SSF51556">
    <property type="entry name" value="Metallo-dependent hydrolases"/>
    <property type="match status" value="1"/>
</dbReference>
<evidence type="ECO:0000259" key="1">
    <source>
        <dbReference type="Pfam" id="PF07969"/>
    </source>
</evidence>
<dbReference type="EMBL" id="BMCU01000001">
    <property type="protein sequence ID" value="GGF97231.1"/>
    <property type="molecule type" value="Genomic_DNA"/>
</dbReference>
<accession>A0A917CSB8</accession>
<name>A0A917CSB8_9NOCA</name>
<dbReference type="PANTHER" id="PTHR22642:SF2">
    <property type="entry name" value="PROTEIN LONG AFTER FAR-RED 3"/>
    <property type="match status" value="1"/>
</dbReference>
<keyword evidence="3" id="KW-1185">Reference proteome</keyword>
<sequence length="471" mass="49861">MSGGVVTEIGTGLDRSGEPVIDCAGGFLLPGFVDGHLHMAQWALSRRRIDVTSAASASETVDAVVAAVRSGGPMSTGVVRAQGFRGAMWDEQPHKDMLESALPGRRVAITSMDLHTAWLSPSLLSDLGIDDPTGVFRDQYAIEVCSGIDDRIDNDLLDSYILDSTDVLAAQGVTGVIDFEYDDNAAAWTRRIAHRRPSVRVSASTWPVWLDEALELGRRTGDVVPGTDGLLRVGPLKVMADGSLNTRTACCHDPYPDSEDGEEHGLLLVEFAELVELITKARAGGLAPAVHAIGDRANTIVLDAFEAAASTTPGTGGRIEHAQQLRPEDVKRFARAGVVASVQPQHCVTDRDVADALWAGRRSIAFPYGSLHASGADLQFGSDAPVSPPNPRAAIADAVWRTDDGRPPWTASESLPLDVAIRAACGGRASVEVGSVADLVVLAENPRDLGNSDLRNVPIVATVADGRLTYS</sequence>
<dbReference type="PANTHER" id="PTHR22642">
    <property type="entry name" value="IMIDAZOLONEPROPIONASE"/>
    <property type="match status" value="1"/>
</dbReference>
<feature type="domain" description="Amidohydrolase 3" evidence="1">
    <location>
        <begin position="20"/>
        <end position="470"/>
    </location>
</feature>
<dbReference type="InterPro" id="IPR032466">
    <property type="entry name" value="Metal_Hydrolase"/>
</dbReference>
<protein>
    <submittedName>
        <fullName evidence="2">Amidohydrolase</fullName>
    </submittedName>
</protein>
<dbReference type="Proteomes" id="UP000654257">
    <property type="component" value="Unassembled WGS sequence"/>
</dbReference>
<dbReference type="GO" id="GO:0016810">
    <property type="term" value="F:hydrolase activity, acting on carbon-nitrogen (but not peptide) bonds"/>
    <property type="evidence" value="ECO:0007669"/>
    <property type="project" value="InterPro"/>
</dbReference>
<reference evidence="2" key="2">
    <citation type="submission" date="2020-09" db="EMBL/GenBank/DDBJ databases">
        <authorList>
            <person name="Sun Q."/>
            <person name="Sedlacek I."/>
        </authorList>
    </citation>
    <scope>NUCLEOTIDE SEQUENCE</scope>
    <source>
        <strain evidence="2">CCM 7905</strain>
    </source>
</reference>
<gene>
    <name evidence="2" type="ORF">GCM10007304_09000</name>
</gene>
<evidence type="ECO:0000313" key="2">
    <source>
        <dbReference type="EMBL" id="GGF97231.1"/>
    </source>
</evidence>
<reference evidence="2" key="1">
    <citation type="journal article" date="2014" name="Int. J. Syst. Evol. Microbiol.">
        <title>Complete genome sequence of Corynebacterium casei LMG S-19264T (=DSM 44701T), isolated from a smear-ripened cheese.</title>
        <authorList>
            <consortium name="US DOE Joint Genome Institute (JGI-PGF)"/>
            <person name="Walter F."/>
            <person name="Albersmeier A."/>
            <person name="Kalinowski J."/>
            <person name="Ruckert C."/>
        </authorList>
    </citation>
    <scope>NUCLEOTIDE SEQUENCE</scope>
    <source>
        <strain evidence="2">CCM 7905</strain>
    </source>
</reference>
<dbReference type="SUPFAM" id="SSF51338">
    <property type="entry name" value="Composite domain of metallo-dependent hydrolases"/>
    <property type="match status" value="1"/>
</dbReference>
<dbReference type="InterPro" id="IPR013108">
    <property type="entry name" value="Amidohydro_3"/>
</dbReference>
<dbReference type="Gene3D" id="3.10.310.70">
    <property type="match status" value="1"/>
</dbReference>
<organism evidence="2 3">
    <name type="scientific">Rhodococcoides trifolii</name>
    <dbReference type="NCBI Taxonomy" id="908250"/>
    <lineage>
        <taxon>Bacteria</taxon>
        <taxon>Bacillati</taxon>
        <taxon>Actinomycetota</taxon>
        <taxon>Actinomycetes</taxon>
        <taxon>Mycobacteriales</taxon>
        <taxon>Nocardiaceae</taxon>
        <taxon>Rhodococcoides</taxon>
    </lineage>
</organism>
<dbReference type="Pfam" id="PF07969">
    <property type="entry name" value="Amidohydro_3"/>
    <property type="match status" value="1"/>
</dbReference>